<accession>A0A918PNV1</accession>
<comment type="caution">
    <text evidence="1">The sequence shown here is derived from an EMBL/GenBank/DDBJ whole genome shotgun (WGS) entry which is preliminary data.</text>
</comment>
<name>A0A918PNV1_9SPHN</name>
<gene>
    <name evidence="1" type="ORF">GCM10011614_35260</name>
</gene>
<evidence type="ECO:0000313" key="2">
    <source>
        <dbReference type="Proteomes" id="UP000648075"/>
    </source>
</evidence>
<proteinExistence type="predicted"/>
<dbReference type="EMBL" id="BMZA01000040">
    <property type="protein sequence ID" value="GGZ17736.1"/>
    <property type="molecule type" value="Genomic_DNA"/>
</dbReference>
<protein>
    <submittedName>
        <fullName evidence="1">Uncharacterized protein</fullName>
    </submittedName>
</protein>
<sequence>MDHGEEVFGELVVSCSNPAEMLQLGEEALDQVALAIEPCAEVRLRSAIGLRRDIGKRSFFAEGSPDAICIVRLVSQQDSSGVYMGKQTVSRLPIVASPSGQA</sequence>
<dbReference type="AlphaFoldDB" id="A0A918PNV1"/>
<organism evidence="1 2">
    <name type="scientific">Novosphingobium colocasiae</name>
    <dbReference type="NCBI Taxonomy" id="1256513"/>
    <lineage>
        <taxon>Bacteria</taxon>
        <taxon>Pseudomonadati</taxon>
        <taxon>Pseudomonadota</taxon>
        <taxon>Alphaproteobacteria</taxon>
        <taxon>Sphingomonadales</taxon>
        <taxon>Sphingomonadaceae</taxon>
        <taxon>Novosphingobium</taxon>
    </lineage>
</organism>
<evidence type="ECO:0000313" key="1">
    <source>
        <dbReference type="EMBL" id="GGZ17736.1"/>
    </source>
</evidence>
<keyword evidence="2" id="KW-1185">Reference proteome</keyword>
<dbReference type="Proteomes" id="UP000648075">
    <property type="component" value="Unassembled WGS sequence"/>
</dbReference>
<reference evidence="1" key="1">
    <citation type="journal article" date="2014" name="Int. J. Syst. Evol. Microbiol.">
        <title>Complete genome sequence of Corynebacterium casei LMG S-19264T (=DSM 44701T), isolated from a smear-ripened cheese.</title>
        <authorList>
            <consortium name="US DOE Joint Genome Institute (JGI-PGF)"/>
            <person name="Walter F."/>
            <person name="Albersmeier A."/>
            <person name="Kalinowski J."/>
            <person name="Ruckert C."/>
        </authorList>
    </citation>
    <scope>NUCLEOTIDE SEQUENCE</scope>
    <source>
        <strain evidence="1">KCTC 32255</strain>
    </source>
</reference>
<reference evidence="1" key="2">
    <citation type="submission" date="2020-09" db="EMBL/GenBank/DDBJ databases">
        <authorList>
            <person name="Sun Q."/>
            <person name="Kim S."/>
        </authorList>
    </citation>
    <scope>NUCLEOTIDE SEQUENCE</scope>
    <source>
        <strain evidence="1">KCTC 32255</strain>
    </source>
</reference>